<gene>
    <name evidence="2" type="ORF">QRD02_13820</name>
</gene>
<evidence type="ECO:0000313" key="3">
    <source>
        <dbReference type="Proteomes" id="UP001244787"/>
    </source>
</evidence>
<keyword evidence="1" id="KW-0812">Transmembrane</keyword>
<keyword evidence="1" id="KW-0472">Membrane</keyword>
<keyword evidence="3" id="KW-1185">Reference proteome</keyword>
<evidence type="ECO:0000313" key="2">
    <source>
        <dbReference type="EMBL" id="MDN3725462.1"/>
    </source>
</evidence>
<feature type="transmembrane region" description="Helical" evidence="1">
    <location>
        <begin position="142"/>
        <end position="158"/>
    </location>
</feature>
<protein>
    <submittedName>
        <fullName evidence="2">DCC1-like thiol-disulfide oxidoreductase family protein</fullName>
    </submittedName>
</protein>
<sequence length="161" mass="19632">MFSKIQRTAFPPLEKPMMVWDGECGFCKYWITHWKSKTADRLDYRTYQEVAGNFPDIPLKEFKKASRLIELDGTVYSGPDSAYKSFTYFKTEDFRWHRWYSKDNWFTWLSDRGYNFIAKHRSFMFPLSKIFFGKNPEAMKPYWFLELLFLFSIFYLLLKYL</sequence>
<dbReference type="EMBL" id="JAUGQQ010000017">
    <property type="protein sequence ID" value="MDN3725462.1"/>
    <property type="molecule type" value="Genomic_DNA"/>
</dbReference>
<name>A0ABT8DJA0_9FLAO</name>
<dbReference type="Pfam" id="PF04134">
    <property type="entry name" value="DCC1-like"/>
    <property type="match status" value="1"/>
</dbReference>
<accession>A0ABT8DJA0</accession>
<evidence type="ECO:0000256" key="1">
    <source>
        <dbReference type="SAM" id="Phobius"/>
    </source>
</evidence>
<keyword evidence="1" id="KW-1133">Transmembrane helix</keyword>
<dbReference type="InterPro" id="IPR007263">
    <property type="entry name" value="DCC1-like"/>
</dbReference>
<dbReference type="Proteomes" id="UP001244787">
    <property type="component" value="Unassembled WGS sequence"/>
</dbReference>
<reference evidence="2 3" key="1">
    <citation type="submission" date="2023-06" db="EMBL/GenBank/DDBJ databases">
        <authorList>
            <person name="Ye Y.-Q."/>
            <person name="Du Z.-J."/>
        </authorList>
    </citation>
    <scope>NUCLEOTIDE SEQUENCE [LARGE SCALE GENOMIC DNA]</scope>
    <source>
        <strain evidence="2 3">SDUM287046</strain>
    </source>
</reference>
<proteinExistence type="predicted"/>
<organism evidence="2 3">
    <name type="scientific">Aequorivita aurantiaca</name>
    <dbReference type="NCBI Taxonomy" id="3053356"/>
    <lineage>
        <taxon>Bacteria</taxon>
        <taxon>Pseudomonadati</taxon>
        <taxon>Bacteroidota</taxon>
        <taxon>Flavobacteriia</taxon>
        <taxon>Flavobacteriales</taxon>
        <taxon>Flavobacteriaceae</taxon>
        <taxon>Aequorivita</taxon>
    </lineage>
</organism>
<dbReference type="RefSeq" id="WP_290255554.1">
    <property type="nucleotide sequence ID" value="NZ_JAUGQQ010000017.1"/>
</dbReference>
<comment type="caution">
    <text evidence="2">The sequence shown here is derived from an EMBL/GenBank/DDBJ whole genome shotgun (WGS) entry which is preliminary data.</text>
</comment>